<evidence type="ECO:0000256" key="1">
    <source>
        <dbReference type="ARBA" id="ARBA00004442"/>
    </source>
</evidence>
<evidence type="ECO:0000313" key="10">
    <source>
        <dbReference type="Proteomes" id="UP000194153"/>
    </source>
</evidence>
<comment type="caution">
    <text evidence="9">The sequence shown here is derived from an EMBL/GenBank/DDBJ whole genome shotgun (WGS) entry which is preliminary data.</text>
</comment>
<gene>
    <name evidence="9" type="ORF">GPEL0_01f4906</name>
</gene>
<evidence type="ECO:0000313" key="9">
    <source>
        <dbReference type="EMBL" id="GAW68524.1"/>
    </source>
</evidence>
<dbReference type="InterPro" id="IPR051906">
    <property type="entry name" value="TolC-like"/>
</dbReference>
<protein>
    <submittedName>
        <fullName evidence="9">RND transporter</fullName>
    </submittedName>
</protein>
<dbReference type="Proteomes" id="UP000194153">
    <property type="component" value="Unassembled WGS sequence"/>
</dbReference>
<keyword evidence="4" id="KW-1134">Transmembrane beta strand</keyword>
<evidence type="ECO:0000256" key="2">
    <source>
        <dbReference type="ARBA" id="ARBA00007613"/>
    </source>
</evidence>
<comment type="subcellular location">
    <subcellularLocation>
        <location evidence="1">Cell outer membrane</location>
    </subcellularLocation>
</comment>
<evidence type="ECO:0000256" key="7">
    <source>
        <dbReference type="ARBA" id="ARBA00023237"/>
    </source>
</evidence>
<name>A0ABQ0MN63_9BACT</name>
<dbReference type="Pfam" id="PF02321">
    <property type="entry name" value="OEP"/>
    <property type="match status" value="2"/>
</dbReference>
<feature type="coiled-coil region" evidence="8">
    <location>
        <begin position="342"/>
        <end position="437"/>
    </location>
</feature>
<keyword evidence="3" id="KW-0813">Transport</keyword>
<evidence type="ECO:0000256" key="5">
    <source>
        <dbReference type="ARBA" id="ARBA00022692"/>
    </source>
</evidence>
<dbReference type="PANTHER" id="PTHR30026:SF21">
    <property type="entry name" value="SLR1270 PROTEIN"/>
    <property type="match status" value="1"/>
</dbReference>
<proteinExistence type="inferred from homology"/>
<reference evidence="9 10" key="1">
    <citation type="submission" date="2017-04" db="EMBL/GenBank/DDBJ databases">
        <authorList>
            <consortium name="Geobacter pelophilus Genome Sequencing"/>
            <person name="Aoyagi T."/>
            <person name="Koike H."/>
            <person name="Hori T."/>
        </authorList>
    </citation>
    <scope>NUCLEOTIDE SEQUENCE [LARGE SCALE GENOMIC DNA]</scope>
    <source>
        <strain evidence="9 10">Drf2</strain>
    </source>
</reference>
<keyword evidence="8" id="KW-0175">Coiled coil</keyword>
<evidence type="ECO:0000256" key="8">
    <source>
        <dbReference type="SAM" id="Coils"/>
    </source>
</evidence>
<feature type="coiled-coil region" evidence="8">
    <location>
        <begin position="211"/>
        <end position="238"/>
    </location>
</feature>
<evidence type="ECO:0000256" key="3">
    <source>
        <dbReference type="ARBA" id="ARBA00022448"/>
    </source>
</evidence>
<evidence type="ECO:0000256" key="6">
    <source>
        <dbReference type="ARBA" id="ARBA00023136"/>
    </source>
</evidence>
<dbReference type="SUPFAM" id="SSF56954">
    <property type="entry name" value="Outer membrane efflux proteins (OEP)"/>
    <property type="match status" value="1"/>
</dbReference>
<keyword evidence="7" id="KW-0998">Cell outer membrane</keyword>
<organism evidence="9 10">
    <name type="scientific">Geoanaerobacter pelophilus</name>
    <dbReference type="NCBI Taxonomy" id="60036"/>
    <lineage>
        <taxon>Bacteria</taxon>
        <taxon>Pseudomonadati</taxon>
        <taxon>Thermodesulfobacteriota</taxon>
        <taxon>Desulfuromonadia</taxon>
        <taxon>Geobacterales</taxon>
        <taxon>Geobacteraceae</taxon>
        <taxon>Geoanaerobacter</taxon>
    </lineage>
</organism>
<accession>A0ABQ0MN63</accession>
<comment type="similarity">
    <text evidence="2">Belongs to the outer membrane factor (OMF) (TC 1.B.17) family.</text>
</comment>
<dbReference type="Gene3D" id="1.20.1600.10">
    <property type="entry name" value="Outer membrane efflux proteins (OEP)"/>
    <property type="match status" value="1"/>
</dbReference>
<keyword evidence="10" id="KW-1185">Reference proteome</keyword>
<evidence type="ECO:0000256" key="4">
    <source>
        <dbReference type="ARBA" id="ARBA00022452"/>
    </source>
</evidence>
<keyword evidence="6" id="KW-0472">Membrane</keyword>
<dbReference type="EMBL" id="BDQG01000001">
    <property type="protein sequence ID" value="GAW68524.1"/>
    <property type="molecule type" value="Genomic_DNA"/>
</dbReference>
<dbReference type="InterPro" id="IPR003423">
    <property type="entry name" value="OMP_efflux"/>
</dbReference>
<sequence length="458" mass="50130">MHTGLLKEGCRVSLKIMPLIVMLFALLAAPAFGETVTLREAVDRALQSNNLLKAASYQRGAAEQEVAVSKSRYLPRVQAESGVVLSNTPSSVFMMKLDEGRIDPASDFAADTLNNPSPRADFRTSVSFEQPLFDLGIGNGVRMAGKSAQAADLSLQGRREEVAFRVYLAYLGVRRAQAYRGIADQAVANAKEHDRLAGLREEDGLGLKSDRLRTATALAEAEQRLASAQNDLLLSRMRLNLAVGGEQGGVLDIGELPQVREPVLAQQELVALAQQNRADLKAAETSVQLGELAVRQAKDAYLPTVYARGAYQINDRDLPLGMDKDSWNLGVNLRWELFDGARRSHEKEKAELSRKAAAAVLENDRREVSLQVAESVLRRQEALLRLESARRAVQDAEEGVRLVALRFGNGLSPLVELMDAEAALNRSRATLVEVENNLLASTGEVYFRAGVFLKEVIQ</sequence>
<reference evidence="10" key="2">
    <citation type="submission" date="2017-05" db="EMBL/GenBank/DDBJ databases">
        <title>Draft genome sequence of Geobacter pelophilus, a iron(III)-reducing bacteria.</title>
        <authorList>
            <person name="Aoyagi T."/>
            <person name="Koike H."/>
            <person name="Morita T."/>
            <person name="Sato Y."/>
            <person name="Habe H."/>
            <person name="Hori T."/>
        </authorList>
    </citation>
    <scope>NUCLEOTIDE SEQUENCE [LARGE SCALE GENOMIC DNA]</scope>
    <source>
        <strain evidence="10">Drf2</strain>
    </source>
</reference>
<keyword evidence="5" id="KW-0812">Transmembrane</keyword>
<dbReference type="PANTHER" id="PTHR30026">
    <property type="entry name" value="OUTER MEMBRANE PROTEIN TOLC"/>
    <property type="match status" value="1"/>
</dbReference>